<evidence type="ECO:0000259" key="7">
    <source>
        <dbReference type="Pfam" id="PF00892"/>
    </source>
</evidence>
<name>A0A5B7BP44_DAVIN</name>
<feature type="transmembrane region" description="Helical" evidence="6">
    <location>
        <begin position="264"/>
        <end position="284"/>
    </location>
</feature>
<feature type="domain" description="EamA" evidence="7">
    <location>
        <begin position="169"/>
        <end position="307"/>
    </location>
</feature>
<sequence>MVGLQCGSAGLYIISAVTLKQGMSRFVLIVYRNAIAALTIAPFALLFERKRRPKMTISVFLEITVLAFLEPILDQNLSYLGITLTTASFASAIMNAVPAITFVIAVILRLESVKIKEVRGQAKVIGTIVTFAGALLMTLYKGPVINLIWTPKTSHFVNSNDSSDKHWVTGTLCILVGCCAWSCFFILQSITVKKYPAELSLAFWICLMGTVQSTLVTLVFEHHPGVWSIGWDFRLLAPVYTGIISSGITYYIQGLVMKTRGPVFVTAFNPLCMVIVAALGSVILAEKLHLGSIIGAIVIVVGLYAVVWGKIKDHLGPVSSKSADEIGGNHELPITMMDGTKLVITGTNHDEDIQKSDIVLSKAPVLQK</sequence>
<feature type="domain" description="EamA" evidence="7">
    <location>
        <begin position="9"/>
        <end position="138"/>
    </location>
</feature>
<dbReference type="SUPFAM" id="SSF103481">
    <property type="entry name" value="Multidrug resistance efflux transporter EmrE"/>
    <property type="match status" value="2"/>
</dbReference>
<dbReference type="EMBL" id="GHES01040070">
    <property type="protein sequence ID" value="MPA70629.1"/>
    <property type="molecule type" value="Transcribed_RNA"/>
</dbReference>
<evidence type="ECO:0000256" key="3">
    <source>
        <dbReference type="ARBA" id="ARBA00022692"/>
    </source>
</evidence>
<evidence type="ECO:0000313" key="8">
    <source>
        <dbReference type="EMBL" id="MPA70629.1"/>
    </source>
</evidence>
<evidence type="ECO:0000256" key="2">
    <source>
        <dbReference type="ARBA" id="ARBA00007635"/>
    </source>
</evidence>
<keyword evidence="4 6" id="KW-1133">Transmembrane helix</keyword>
<accession>A0A5B7BP44</accession>
<feature type="transmembrane region" description="Helical" evidence="6">
    <location>
        <begin position="235"/>
        <end position="252"/>
    </location>
</feature>
<dbReference type="AlphaFoldDB" id="A0A5B7BP44"/>
<feature type="transmembrane region" description="Helical" evidence="6">
    <location>
        <begin position="199"/>
        <end position="220"/>
    </location>
</feature>
<comment type="similarity">
    <text evidence="2 6">Belongs to the drug/metabolite transporter (DMT) superfamily. Plant drug/metabolite exporter (P-DME) (TC 2.A.7.4) family.</text>
</comment>
<feature type="transmembrane region" description="Helical" evidence="6">
    <location>
        <begin position="79"/>
        <end position="108"/>
    </location>
</feature>
<dbReference type="GO" id="GO:0022857">
    <property type="term" value="F:transmembrane transporter activity"/>
    <property type="evidence" value="ECO:0007669"/>
    <property type="project" value="InterPro"/>
</dbReference>
<keyword evidence="3 6" id="KW-0812">Transmembrane</keyword>
<dbReference type="InterPro" id="IPR000620">
    <property type="entry name" value="EamA_dom"/>
</dbReference>
<dbReference type="GO" id="GO:0016020">
    <property type="term" value="C:membrane"/>
    <property type="evidence" value="ECO:0007669"/>
    <property type="project" value="UniProtKB-SubCell"/>
</dbReference>
<reference evidence="8" key="1">
    <citation type="submission" date="2019-08" db="EMBL/GenBank/DDBJ databases">
        <title>Reference gene set and small RNA set construction with multiple tissues from Davidia involucrata Baill.</title>
        <authorList>
            <person name="Yang H."/>
            <person name="Zhou C."/>
            <person name="Li G."/>
            <person name="Wang J."/>
            <person name="Gao P."/>
            <person name="Wang M."/>
            <person name="Wang R."/>
            <person name="Zhao Y."/>
        </authorList>
    </citation>
    <scope>NUCLEOTIDE SEQUENCE</scope>
    <source>
        <tissue evidence="8">Mixed with DoveR01_LX</tissue>
    </source>
</reference>
<proteinExistence type="inferred from homology"/>
<evidence type="ECO:0000256" key="4">
    <source>
        <dbReference type="ARBA" id="ARBA00022989"/>
    </source>
</evidence>
<comment type="subcellular location">
    <subcellularLocation>
        <location evidence="1 6">Membrane</location>
        <topology evidence="1 6">Multi-pass membrane protein</topology>
    </subcellularLocation>
</comment>
<feature type="transmembrane region" description="Helical" evidence="6">
    <location>
        <begin position="120"/>
        <end position="140"/>
    </location>
</feature>
<feature type="transmembrane region" description="Helical" evidence="6">
    <location>
        <begin position="29"/>
        <end position="48"/>
    </location>
</feature>
<dbReference type="Pfam" id="PF00892">
    <property type="entry name" value="EamA"/>
    <property type="match status" value="2"/>
</dbReference>
<feature type="transmembrane region" description="Helical" evidence="6">
    <location>
        <begin position="55"/>
        <end position="73"/>
    </location>
</feature>
<organism evidence="8">
    <name type="scientific">Davidia involucrata</name>
    <name type="common">Dove tree</name>
    <dbReference type="NCBI Taxonomy" id="16924"/>
    <lineage>
        <taxon>Eukaryota</taxon>
        <taxon>Viridiplantae</taxon>
        <taxon>Streptophyta</taxon>
        <taxon>Embryophyta</taxon>
        <taxon>Tracheophyta</taxon>
        <taxon>Spermatophyta</taxon>
        <taxon>Magnoliopsida</taxon>
        <taxon>eudicotyledons</taxon>
        <taxon>Gunneridae</taxon>
        <taxon>Pentapetalae</taxon>
        <taxon>asterids</taxon>
        <taxon>Cornales</taxon>
        <taxon>Nyssaceae</taxon>
        <taxon>Davidia</taxon>
    </lineage>
</organism>
<dbReference type="PANTHER" id="PTHR31218">
    <property type="entry name" value="WAT1-RELATED PROTEIN"/>
    <property type="match status" value="1"/>
</dbReference>
<protein>
    <recommendedName>
        <fullName evidence="6">WAT1-related protein</fullName>
    </recommendedName>
</protein>
<evidence type="ECO:0000256" key="5">
    <source>
        <dbReference type="ARBA" id="ARBA00023136"/>
    </source>
</evidence>
<dbReference type="InterPro" id="IPR030184">
    <property type="entry name" value="WAT1-related"/>
</dbReference>
<feature type="transmembrane region" description="Helical" evidence="6">
    <location>
        <begin position="290"/>
        <end position="311"/>
    </location>
</feature>
<evidence type="ECO:0000256" key="1">
    <source>
        <dbReference type="ARBA" id="ARBA00004141"/>
    </source>
</evidence>
<gene>
    <name evidence="8" type="ORF">Din_040070</name>
</gene>
<keyword evidence="5 6" id="KW-0472">Membrane</keyword>
<evidence type="ECO:0000256" key="6">
    <source>
        <dbReference type="RuleBase" id="RU363077"/>
    </source>
</evidence>
<feature type="transmembrane region" description="Helical" evidence="6">
    <location>
        <begin position="167"/>
        <end position="187"/>
    </location>
</feature>
<dbReference type="InterPro" id="IPR037185">
    <property type="entry name" value="EmrE-like"/>
</dbReference>